<feature type="domain" description="NodB homology" evidence="4">
    <location>
        <begin position="445"/>
        <end position="650"/>
    </location>
</feature>
<dbReference type="RefSeq" id="WP_345130404.1">
    <property type="nucleotide sequence ID" value="NZ_BAABAT010000015.1"/>
</dbReference>
<organism evidence="5 6">
    <name type="scientific">Dactylosporangium darangshiense</name>
    <dbReference type="NCBI Taxonomy" id="579108"/>
    <lineage>
        <taxon>Bacteria</taxon>
        <taxon>Bacillati</taxon>
        <taxon>Actinomycetota</taxon>
        <taxon>Actinomycetes</taxon>
        <taxon>Micromonosporales</taxon>
        <taxon>Micromonosporaceae</taxon>
        <taxon>Dactylosporangium</taxon>
    </lineage>
</organism>
<keyword evidence="2 3" id="KW-0732">Signal</keyword>
<dbReference type="Gene3D" id="2.60.40.10">
    <property type="entry name" value="Immunoglobulins"/>
    <property type="match status" value="1"/>
</dbReference>
<dbReference type="InterPro" id="IPR013783">
    <property type="entry name" value="Ig-like_fold"/>
</dbReference>
<reference evidence="6" key="1">
    <citation type="journal article" date="2019" name="Int. J. Syst. Evol. Microbiol.">
        <title>The Global Catalogue of Microorganisms (GCM) 10K type strain sequencing project: providing services to taxonomists for standard genome sequencing and annotation.</title>
        <authorList>
            <consortium name="The Broad Institute Genomics Platform"/>
            <consortium name="The Broad Institute Genome Sequencing Center for Infectious Disease"/>
            <person name="Wu L."/>
            <person name="Ma J."/>
        </authorList>
    </citation>
    <scope>NUCLEOTIDE SEQUENCE [LARGE SCALE GENOMIC DNA]</scope>
    <source>
        <strain evidence="6">JCM 17441</strain>
    </source>
</reference>
<dbReference type="PANTHER" id="PTHR34216:SF3">
    <property type="entry name" value="POLY-BETA-1,6-N-ACETYL-D-GLUCOSAMINE N-DEACETYLASE"/>
    <property type="match status" value="1"/>
</dbReference>
<dbReference type="PANTHER" id="PTHR34216">
    <property type="match status" value="1"/>
</dbReference>
<dbReference type="CDD" id="cd10970">
    <property type="entry name" value="CE4_DAC_u1_6s"/>
    <property type="match status" value="1"/>
</dbReference>
<dbReference type="SUPFAM" id="SSF88713">
    <property type="entry name" value="Glycoside hydrolase/deacetylase"/>
    <property type="match status" value="1"/>
</dbReference>
<keyword evidence="6" id="KW-1185">Reference proteome</keyword>
<accession>A0ABP8DDG3</accession>
<comment type="subcellular location">
    <subcellularLocation>
        <location evidence="1">Secreted</location>
    </subcellularLocation>
</comment>
<dbReference type="Gene3D" id="3.20.20.370">
    <property type="entry name" value="Glycoside hydrolase/deacetylase"/>
    <property type="match status" value="1"/>
</dbReference>
<evidence type="ECO:0000259" key="4">
    <source>
        <dbReference type="PROSITE" id="PS51677"/>
    </source>
</evidence>
<sequence>MRLFRLLIGGVLAALVSALLPSVTAYAIGANLIGNPSVETANAAGSAPASWTFDKWGTNTTTSSWKAGGKDGQKSLAVTMTARTSGDAKWMAAPVTVKPNTKYVASDWYISDAQTSLEVVYTNAAGKQTFNWLADAAVSASWKQLSVEFTTPADAVKASVYHVLAKKGSLQTDLYLLAESGASDPTPVPTSVTLTAPAGGATVSGTQQVAATASADVVGVKFAVDGVDLGAEDTSAPFTASWDTTKATNAAHTVTATARTASSATAATTKVTVTVGNATSTPPPPATPGNLIANPSVETAAGSAPAGWSGSNWGTNTAAFSYLTTGRTGGRSVKTQITKYTSGDAKWSPAVVGVTPGRTYQYANWYQSNADSEIDVEVTMADGSQQYAYLAAAPASASWAKVSAQYTVPAGATKITVFQVLAKVGWVTGDDFSLAEYTPAQLSRALVSLTFDDGWRSQYTAGLPLLDKYHMPATYYLLTSTTDYPDYMTQAQMGELPGHGIEMASHTVDHPHLPTLSAAKIDSELKDCQATLRQWYGAGVAKNFATPYGEYNATVLSTSKKYYRSHRSTDEGFNTKDSTDVNNIKVQNILDTTTPAQVGQWIDQAIRDKSWLVLVYHEVSSTAEDPTYAVTPANLEAELKLIQQRGIAVRTVDQALDEVVPQLA</sequence>
<dbReference type="Pfam" id="PF17957">
    <property type="entry name" value="Big_7"/>
    <property type="match status" value="1"/>
</dbReference>
<feature type="signal peptide" evidence="3">
    <location>
        <begin position="1"/>
        <end position="27"/>
    </location>
</feature>
<gene>
    <name evidence="5" type="ORF">GCM10022255_053900</name>
</gene>
<dbReference type="PROSITE" id="PS51677">
    <property type="entry name" value="NODB"/>
    <property type="match status" value="1"/>
</dbReference>
<dbReference type="Pfam" id="PF01522">
    <property type="entry name" value="Polysacc_deac_1"/>
    <property type="match status" value="1"/>
</dbReference>
<protein>
    <recommendedName>
        <fullName evidence="4">NodB homology domain-containing protein</fullName>
    </recommendedName>
</protein>
<evidence type="ECO:0000256" key="3">
    <source>
        <dbReference type="SAM" id="SignalP"/>
    </source>
</evidence>
<dbReference type="InterPro" id="IPR002509">
    <property type="entry name" value="NODB_dom"/>
</dbReference>
<dbReference type="EMBL" id="BAABAT010000015">
    <property type="protein sequence ID" value="GAA4253353.1"/>
    <property type="molecule type" value="Genomic_DNA"/>
</dbReference>
<comment type="caution">
    <text evidence="5">The sequence shown here is derived from an EMBL/GenBank/DDBJ whole genome shotgun (WGS) entry which is preliminary data.</text>
</comment>
<dbReference type="InterPro" id="IPR011330">
    <property type="entry name" value="Glyco_hydro/deAcase_b/a-brl"/>
</dbReference>
<feature type="chain" id="PRO_5045668592" description="NodB homology domain-containing protein" evidence="3">
    <location>
        <begin position="28"/>
        <end position="664"/>
    </location>
</feature>
<dbReference type="Proteomes" id="UP001500620">
    <property type="component" value="Unassembled WGS sequence"/>
</dbReference>
<name>A0ABP8DDG3_9ACTN</name>
<proteinExistence type="predicted"/>
<evidence type="ECO:0000313" key="6">
    <source>
        <dbReference type="Proteomes" id="UP001500620"/>
    </source>
</evidence>
<dbReference type="InterPro" id="IPR051398">
    <property type="entry name" value="Polysacch_Deacetylase"/>
</dbReference>
<evidence type="ECO:0000313" key="5">
    <source>
        <dbReference type="EMBL" id="GAA4253353.1"/>
    </source>
</evidence>
<evidence type="ECO:0000256" key="2">
    <source>
        <dbReference type="ARBA" id="ARBA00022729"/>
    </source>
</evidence>
<evidence type="ECO:0000256" key="1">
    <source>
        <dbReference type="ARBA" id="ARBA00004613"/>
    </source>
</evidence>
<dbReference type="Gene3D" id="2.60.120.260">
    <property type="entry name" value="Galactose-binding domain-like"/>
    <property type="match status" value="2"/>
</dbReference>